<organism evidence="1 2">
    <name type="scientific">Ramlibacter cellulosilyticus</name>
    <dbReference type="NCBI Taxonomy" id="2764187"/>
    <lineage>
        <taxon>Bacteria</taxon>
        <taxon>Pseudomonadati</taxon>
        <taxon>Pseudomonadota</taxon>
        <taxon>Betaproteobacteria</taxon>
        <taxon>Burkholderiales</taxon>
        <taxon>Comamonadaceae</taxon>
        <taxon>Ramlibacter</taxon>
    </lineage>
</organism>
<evidence type="ECO:0000313" key="1">
    <source>
        <dbReference type="EMBL" id="MBC5781499.1"/>
    </source>
</evidence>
<name>A0A923MN61_9BURK</name>
<gene>
    <name evidence="1" type="ORF">H8N03_01000</name>
</gene>
<dbReference type="AlphaFoldDB" id="A0A923MN61"/>
<dbReference type="RefSeq" id="WP_187074254.1">
    <property type="nucleotide sequence ID" value="NZ_JACORT010000001.1"/>
</dbReference>
<dbReference type="Proteomes" id="UP000608513">
    <property type="component" value="Unassembled WGS sequence"/>
</dbReference>
<comment type="caution">
    <text evidence="1">The sequence shown here is derived from an EMBL/GenBank/DDBJ whole genome shotgun (WGS) entry which is preliminary data.</text>
</comment>
<evidence type="ECO:0000313" key="2">
    <source>
        <dbReference type="Proteomes" id="UP000608513"/>
    </source>
</evidence>
<reference evidence="1" key="1">
    <citation type="submission" date="2020-08" db="EMBL/GenBank/DDBJ databases">
        <title>Ramlibacter sp. USB13 16S ribosomal RNA gene genome sequencing and assembly.</title>
        <authorList>
            <person name="Kang M."/>
        </authorList>
    </citation>
    <scope>NUCLEOTIDE SEQUENCE</scope>
    <source>
        <strain evidence="1">USB13</strain>
    </source>
</reference>
<dbReference type="PROSITE" id="PS51257">
    <property type="entry name" value="PROKAR_LIPOPROTEIN"/>
    <property type="match status" value="1"/>
</dbReference>
<accession>A0A923MN61</accession>
<proteinExistence type="predicted"/>
<keyword evidence="2" id="KW-1185">Reference proteome</keyword>
<sequence length="167" mass="18205">MTKSAIALACVAVLAGCAQMPQTRPEFQEAVRSGASLSLTDTHVAKRSLDETVRLLRPKLSECFDYNVAWSRTEGAAVGMFKEKWQSSVRAIDRNRAEVTVQRTMSGAVQKQPEGGYYVVALDLERIDATTTKLTYYGASTSFGTSTWNSLKQWSEGRAAACPSGIV</sequence>
<protein>
    <submittedName>
        <fullName evidence="1">Uncharacterized protein</fullName>
    </submittedName>
</protein>
<dbReference type="EMBL" id="JACORT010000001">
    <property type="protein sequence ID" value="MBC5781499.1"/>
    <property type="molecule type" value="Genomic_DNA"/>
</dbReference>